<dbReference type="HAMAP" id="MF_01548">
    <property type="entry name" value="UPF0354"/>
    <property type="match status" value="1"/>
</dbReference>
<dbReference type="InterPro" id="IPR010838">
    <property type="entry name" value="DUF1444"/>
</dbReference>
<dbReference type="STRING" id="483913.AN935_14940"/>
<proteinExistence type="inferred from homology"/>
<dbReference type="EMBL" id="JAGFPW010000001">
    <property type="protein sequence ID" value="MBO3793406.1"/>
    <property type="molecule type" value="Genomic_DNA"/>
</dbReference>
<evidence type="ECO:0000313" key="2">
    <source>
        <dbReference type="EMBL" id="KIU13404.1"/>
    </source>
</evidence>
<evidence type="ECO:0000313" key="3">
    <source>
        <dbReference type="EMBL" id="MBO3793406.1"/>
    </source>
</evidence>
<organism evidence="2 6">
    <name type="scientific">Bacillus subtilis</name>
    <dbReference type="NCBI Taxonomy" id="1423"/>
    <lineage>
        <taxon>Bacteria</taxon>
        <taxon>Bacillati</taxon>
        <taxon>Bacillota</taxon>
        <taxon>Bacilli</taxon>
        <taxon>Bacillales</taxon>
        <taxon>Bacillaceae</taxon>
        <taxon>Bacillus</taxon>
    </lineage>
</organism>
<dbReference type="Proteomes" id="UP000665181">
    <property type="component" value="Unassembled WGS sequence"/>
</dbReference>
<dbReference type="RefSeq" id="WP_009967991.1">
    <property type="nucleotide sequence ID" value="NZ_AP024621.1"/>
</dbReference>
<reference evidence="4" key="3">
    <citation type="submission" date="2023-03" db="EMBL/GenBank/DDBJ databases">
        <title>Complete genome sequences of 52 Bacillus and Priestia strains isolated from West-African fermentations and 26 reference strains from the DSMZ collection.</title>
        <authorList>
            <person name="Wiedenbein E.S."/>
            <person name="Canoy T.S."/>
            <person name="Hui Y."/>
            <person name="Parkouda C."/>
            <person name="Dawende C."/>
            <person name="Ametefe E."/>
            <person name="Jespersen L."/>
            <person name="Nielsen D.S."/>
        </authorList>
    </citation>
    <scope>NUCLEOTIDE SEQUENCE</scope>
    <source>
        <strain evidence="4">PRO56</strain>
    </source>
</reference>
<gene>
    <name evidence="4" type="primary">ytpQ</name>
    <name evidence="3" type="ORF">J5227_03530</name>
    <name evidence="4" type="ORF">P5633_09200</name>
    <name evidence="5" type="ORF">QL281_05840</name>
    <name evidence="2" type="ORF">SC09_Contig17orf00650</name>
</gene>
<reference evidence="5" key="4">
    <citation type="submission" date="2023-05" db="EMBL/GenBank/DDBJ databases">
        <title>Complete genome sequence of Bacillus subtilis SRCM117797 isolated from Soybean paste.</title>
        <authorList>
            <person name="Abraha H.B."/>
            <person name="Kim K.-P."/>
            <person name="Ryu M.-S."/>
            <person name="Jeong D.-Y."/>
        </authorList>
    </citation>
    <scope>NUCLEOTIDE SEQUENCE</scope>
    <source>
        <strain evidence="5">SRCM117797</strain>
    </source>
</reference>
<dbReference type="Pfam" id="PF07285">
    <property type="entry name" value="DUF1444"/>
    <property type="match status" value="1"/>
</dbReference>
<dbReference type="OMA" id="LAQMTMS"/>
<reference evidence="3" key="2">
    <citation type="submission" date="2021-03" db="EMBL/GenBank/DDBJ databases">
        <title>Isolation of Bacillus subtilis from fermented food sample.</title>
        <authorList>
            <person name="Lakshmanan V."/>
            <person name="Athira K."/>
            <person name="Rajagopal K."/>
        </authorList>
    </citation>
    <scope>NUCLEOTIDE SEQUENCE</scope>
    <source>
        <strain evidence="3">S1</strain>
    </source>
</reference>
<accession>A0A063XDY7</accession>
<evidence type="ECO:0000313" key="5">
    <source>
        <dbReference type="EMBL" id="WHM22592.1"/>
    </source>
</evidence>
<evidence type="ECO:0000313" key="4">
    <source>
        <dbReference type="EMBL" id="WEY86238.1"/>
    </source>
</evidence>
<protein>
    <recommendedName>
        <fullName evidence="1">UPF0354 protein J5227_03530</fullName>
    </recommendedName>
</protein>
<dbReference type="PATRIC" id="fig|1423.134.peg.3896"/>
<comment type="similarity">
    <text evidence="1">Belongs to the UPF0354 family.</text>
</comment>
<dbReference type="Proteomes" id="UP001229422">
    <property type="component" value="Chromosome"/>
</dbReference>
<dbReference type="EMBL" id="JXBC01000001">
    <property type="protein sequence ID" value="KIU13404.1"/>
    <property type="molecule type" value="Genomic_DNA"/>
</dbReference>
<dbReference type="EMBL" id="CP125292">
    <property type="protein sequence ID" value="WHM22592.1"/>
    <property type="molecule type" value="Genomic_DNA"/>
</dbReference>
<name>A0A063XDY7_BACIU</name>
<evidence type="ECO:0000313" key="6">
    <source>
        <dbReference type="Proteomes" id="UP000032247"/>
    </source>
</evidence>
<reference evidence="2 6" key="1">
    <citation type="submission" date="2014-12" db="EMBL/GenBank/DDBJ databases">
        <title>Comparative genome analysis of Bacillus coagulans HM-08, Clostridium butyricum HM-68, Bacillus subtilis HM-66 and Bacillus licheniformis BL-09.</title>
        <authorList>
            <person name="Zhang H."/>
        </authorList>
    </citation>
    <scope>NUCLEOTIDE SEQUENCE [LARGE SCALE GENOMIC DNA]</scope>
    <source>
        <strain evidence="2 6">HM-66</strain>
    </source>
</reference>
<dbReference type="NCBIfam" id="NF010189">
    <property type="entry name" value="PRK13668.1"/>
    <property type="match status" value="1"/>
</dbReference>
<dbReference type="AlphaFoldDB" id="A0A063XDY7"/>
<dbReference type="Proteomes" id="UP000032247">
    <property type="component" value="Unassembled WGS sequence"/>
</dbReference>
<dbReference type="PIRSF" id="PIRSF012562">
    <property type="entry name" value="UCP012562"/>
    <property type="match status" value="1"/>
</dbReference>
<dbReference type="EMBL" id="CP120576">
    <property type="protein sequence ID" value="WEY86238.1"/>
    <property type="molecule type" value="Genomic_DNA"/>
</dbReference>
<sequence length="269" mass="31043">MKMTSRKLSDILKQRLQHENRSFLFDREKDTLRVEDQTTKKGITLDLPPIIAKWELKKDEAIDEIVYYVSEAMTAMEGKAQEMTGKETRIYPVIRSTSFPDKSSEDIPLIYDDHTAETRIYYALDLGKTYRLIDQRMLEKENWTKERIRETAAFNLRSLPTVVKEDTVAGNYFYFFRANDGYDASRILNEAILNEYKQHAEGELAISVPHQDVLILADIRNESGYDILGQMSMSFFAGGTVPITALSFLYNEGKLEPVFILAKSRPKKD</sequence>
<evidence type="ECO:0000256" key="1">
    <source>
        <dbReference type="HAMAP-Rule" id="MF_01548"/>
    </source>
</evidence>
<dbReference type="Proteomes" id="UP001214898">
    <property type="component" value="Chromosome"/>
</dbReference>